<dbReference type="InterPro" id="IPR005754">
    <property type="entry name" value="Sortase"/>
</dbReference>
<dbReference type="SUPFAM" id="SSF63817">
    <property type="entry name" value="Sortase"/>
    <property type="match status" value="1"/>
</dbReference>
<dbReference type="KEGG" id="mfv:Mfer_1069"/>
<evidence type="ECO:0000256" key="1">
    <source>
        <dbReference type="ARBA" id="ARBA00022801"/>
    </source>
</evidence>
<organism evidence="3 4">
    <name type="scientific">Methanothermus fervidus (strain ATCC 43054 / DSM 2088 / JCM 10308 / V24 S)</name>
    <dbReference type="NCBI Taxonomy" id="523846"/>
    <lineage>
        <taxon>Archaea</taxon>
        <taxon>Methanobacteriati</taxon>
        <taxon>Methanobacteriota</taxon>
        <taxon>Methanomada group</taxon>
        <taxon>Methanobacteria</taxon>
        <taxon>Methanobacteriales</taxon>
        <taxon>Methanothermaceae</taxon>
        <taxon>Methanothermus</taxon>
    </lineage>
</organism>
<dbReference type="EMBL" id="CP002278">
    <property type="protein sequence ID" value="ADP77863.1"/>
    <property type="molecule type" value="Genomic_DNA"/>
</dbReference>
<keyword evidence="4" id="KW-1185">Reference proteome</keyword>
<feature type="transmembrane region" description="Helical" evidence="2">
    <location>
        <begin position="181"/>
        <end position="200"/>
    </location>
</feature>
<dbReference type="Gene3D" id="2.40.260.10">
    <property type="entry name" value="Sortase"/>
    <property type="match status" value="1"/>
</dbReference>
<protein>
    <submittedName>
        <fullName evidence="3">Sortase family protein</fullName>
    </submittedName>
</protein>
<keyword evidence="2" id="KW-1133">Transmembrane helix</keyword>
<evidence type="ECO:0000313" key="3">
    <source>
        <dbReference type="EMBL" id="ADP77863.1"/>
    </source>
</evidence>
<dbReference type="STRING" id="523846.Mfer_1069"/>
<keyword evidence="1" id="KW-0378">Hydrolase</keyword>
<feature type="transmembrane region" description="Helical" evidence="2">
    <location>
        <begin position="12"/>
        <end position="30"/>
    </location>
</feature>
<dbReference type="CDD" id="cd05830">
    <property type="entry name" value="Sortase_E"/>
    <property type="match status" value="1"/>
</dbReference>
<gene>
    <name evidence="3" type="ordered locus">Mfer_1069</name>
</gene>
<sequence>MCTGGGNVKVKLSTVMIIVGVFIIFLYALIEVSYYASKITIENKYTATLEIPAINLKEEINNKSLSYGVYYDPRSSIPGSGTTVLFGHRTLYGSPFMNLDKLKKGDVVYVNWPKVGKIEYKVDKSFVVPADYEIPLRQGNKLLLVTCYPFGSTSKRLIVECKIVKILPLEKIKVENPNKNYSLAIIVLFFLFCMLIYKIYPYREDKLILLVVFLSLTLILIFAYINPVPPEFISDKLLSWS</sequence>
<dbReference type="InterPro" id="IPR042003">
    <property type="entry name" value="Sortase_E"/>
</dbReference>
<accession>E3GW98</accession>
<reference evidence="3 4" key="1">
    <citation type="journal article" date="2010" name="Stand. Genomic Sci.">
        <title>Complete genome sequence of Methanothermus fervidus type strain (V24S).</title>
        <authorList>
            <person name="Anderson I."/>
            <person name="Djao O.D."/>
            <person name="Misra M."/>
            <person name="Chertkov O."/>
            <person name="Nolan M."/>
            <person name="Lucas S."/>
            <person name="Lapidus A."/>
            <person name="Del Rio T.G."/>
            <person name="Tice H."/>
            <person name="Cheng J.F."/>
            <person name="Tapia R."/>
            <person name="Han C."/>
            <person name="Goodwin L."/>
            <person name="Pitluck S."/>
            <person name="Liolios K."/>
            <person name="Ivanova N."/>
            <person name="Mavromatis K."/>
            <person name="Mikhailova N."/>
            <person name="Pati A."/>
            <person name="Brambilla E."/>
            <person name="Chen A."/>
            <person name="Palaniappan K."/>
            <person name="Land M."/>
            <person name="Hauser L."/>
            <person name="Chang Y.J."/>
            <person name="Jeffries C.D."/>
            <person name="Sikorski J."/>
            <person name="Spring S."/>
            <person name="Rohde M."/>
            <person name="Eichinger K."/>
            <person name="Huber H."/>
            <person name="Wirth R."/>
            <person name="Goker M."/>
            <person name="Detter J.C."/>
            <person name="Woyke T."/>
            <person name="Bristow J."/>
            <person name="Eisen J.A."/>
            <person name="Markowitz V."/>
            <person name="Hugenholtz P."/>
            <person name="Klenk H.P."/>
            <person name="Kyrpides N.C."/>
        </authorList>
    </citation>
    <scope>NUCLEOTIDE SEQUENCE [LARGE SCALE GENOMIC DNA]</scope>
    <source>
        <strain evidence="4">ATCC 43054 / DSM 2088 / JCM 10308 / V24 S</strain>
    </source>
</reference>
<feature type="transmembrane region" description="Helical" evidence="2">
    <location>
        <begin position="207"/>
        <end position="225"/>
    </location>
</feature>
<evidence type="ECO:0000256" key="2">
    <source>
        <dbReference type="SAM" id="Phobius"/>
    </source>
</evidence>
<keyword evidence="2" id="KW-0472">Membrane</keyword>
<evidence type="ECO:0000313" key="4">
    <source>
        <dbReference type="Proteomes" id="UP000002315"/>
    </source>
</evidence>
<dbReference type="Proteomes" id="UP000002315">
    <property type="component" value="Chromosome"/>
</dbReference>
<dbReference type="Pfam" id="PF04203">
    <property type="entry name" value="Sortase"/>
    <property type="match status" value="1"/>
</dbReference>
<dbReference type="InterPro" id="IPR023365">
    <property type="entry name" value="Sortase_dom-sf"/>
</dbReference>
<dbReference type="OrthoDB" id="75118at2157"/>
<proteinExistence type="predicted"/>
<keyword evidence="2" id="KW-0812">Transmembrane</keyword>
<name>E3GW98_METFV</name>
<dbReference type="GO" id="GO:0016787">
    <property type="term" value="F:hydrolase activity"/>
    <property type="evidence" value="ECO:0007669"/>
    <property type="project" value="UniProtKB-KW"/>
</dbReference>
<dbReference type="HOGENOM" id="CLU_1096728_0_0_2"/>
<dbReference type="AlphaFoldDB" id="E3GW98"/>
<dbReference type="NCBIfam" id="TIGR01076">
    <property type="entry name" value="sortase_fam"/>
    <property type="match status" value="1"/>
</dbReference>